<dbReference type="PANTHER" id="PTHR43205:SF81">
    <property type="entry name" value="ALCOHOL DEHYDROGENASE-LIKE C-TERMINAL DOMAIN-CONTAINING PROTEIN"/>
    <property type="match status" value="1"/>
</dbReference>
<dbReference type="GO" id="GO:0032440">
    <property type="term" value="F:2-alkenal reductase [NAD(P)H] activity"/>
    <property type="evidence" value="ECO:0000318"/>
    <property type="project" value="GO_Central"/>
</dbReference>
<protein>
    <recommendedName>
        <fullName evidence="2">Oxidoreductase N-terminal domain-containing protein</fullName>
    </recommendedName>
</protein>
<dbReference type="STRING" id="3694.A0A3N7FFF1"/>
<name>A0A3N7FFF1_POPTR</name>
<evidence type="ECO:0000313" key="3">
    <source>
        <dbReference type="EMBL" id="RQO93555.1"/>
    </source>
</evidence>
<dbReference type="EMBL" id="KZ623388">
    <property type="protein sequence ID" value="RQO93555.1"/>
    <property type="molecule type" value="Genomic_DNA"/>
</dbReference>
<sequence length="251" mass="27474">MYDSLISQVAPSCYNMASSLSYLVSKIEQLLKLSLILSAMDTDGGSSSETVQVRNKKVMLKHHINGFPKESDLHVTTETVVLKVLQGSNTVLVKVLYLSIEPYQFIRSRKIENPGVFSSYPPGSVITSYGVGRVFESGHSDFQKGDLVWGTIGWEEYSLITEPETLFKIQHSDVPLSYYLGVLGMPGLTAYVGFYEFCAPKKGEAVFISSAFGAVGQLVGQLAKLMGCYVVGSAGSPEKIFHFSIQLRAES</sequence>
<keyword evidence="1" id="KW-0560">Oxidoreductase</keyword>
<proteinExistence type="predicted"/>
<dbReference type="InterPro" id="IPR045010">
    <property type="entry name" value="MDR_fam"/>
</dbReference>
<dbReference type="Pfam" id="PF16884">
    <property type="entry name" value="ADH_N_2"/>
    <property type="match status" value="1"/>
</dbReference>
<dbReference type="PANTHER" id="PTHR43205">
    <property type="entry name" value="PROSTAGLANDIN REDUCTASE"/>
    <property type="match status" value="1"/>
</dbReference>
<dbReference type="AlphaFoldDB" id="A0A3N7FFF1"/>
<organism evidence="3">
    <name type="scientific">Populus trichocarpa</name>
    <name type="common">Western balsam poplar</name>
    <name type="synonym">Populus balsamifera subsp. trichocarpa</name>
    <dbReference type="NCBI Taxonomy" id="3694"/>
    <lineage>
        <taxon>Eukaryota</taxon>
        <taxon>Viridiplantae</taxon>
        <taxon>Streptophyta</taxon>
        <taxon>Embryophyta</taxon>
        <taxon>Tracheophyta</taxon>
        <taxon>Spermatophyta</taxon>
        <taxon>Magnoliopsida</taxon>
        <taxon>eudicotyledons</taxon>
        <taxon>Gunneridae</taxon>
        <taxon>Pentapetalae</taxon>
        <taxon>rosids</taxon>
        <taxon>fabids</taxon>
        <taxon>Malpighiales</taxon>
        <taxon>Salicaceae</taxon>
        <taxon>Saliceae</taxon>
        <taxon>Populus</taxon>
    </lineage>
</organism>
<evidence type="ECO:0000256" key="1">
    <source>
        <dbReference type="ARBA" id="ARBA00023002"/>
    </source>
</evidence>
<dbReference type="InParanoid" id="A0A3N7FFF1"/>
<dbReference type="SUPFAM" id="SSF50129">
    <property type="entry name" value="GroES-like"/>
    <property type="match status" value="1"/>
</dbReference>
<reference evidence="3" key="2">
    <citation type="submission" date="2017-07" db="EMBL/GenBank/DDBJ databases">
        <title>WGS assembly of Populus trichocarpa.</title>
        <authorList>
            <person name="Tuskan G."/>
            <person name="Difazio S."/>
            <person name="Jansson S."/>
            <person name="Bohlmann J."/>
            <person name="Grigoriev I."/>
            <person name="Hellsten U."/>
            <person name="Putnam N."/>
            <person name="Ralph S."/>
            <person name="Rombauts S."/>
            <person name="Salamov A."/>
            <person name="Schein J."/>
            <person name="Sterck L."/>
            <person name="Aerts A."/>
            <person name="Bhalerao R."/>
            <person name="Bhalerao R."/>
            <person name="Blaudez D."/>
            <person name="Boerjan W."/>
            <person name="Brun A."/>
            <person name="Brunner A."/>
            <person name="Busov V."/>
            <person name="Campbell M."/>
            <person name="Carlson J."/>
            <person name="Chalot M."/>
            <person name="Chapman J."/>
            <person name="Chen G."/>
            <person name="Cooper D."/>
            <person name="Coutinho P."/>
            <person name="Couturier J."/>
            <person name="Covert S."/>
            <person name="Cronk Q."/>
            <person name="Cunningham R."/>
            <person name="Davis J."/>
            <person name="Degroeve S."/>
            <person name="Dejardin A."/>
            <person name="Depamphilis C."/>
            <person name="Detter J."/>
            <person name="Dirks B."/>
            <person name="Dubchak I."/>
            <person name="Duplessis S."/>
            <person name="Ehlting J."/>
            <person name="Ellis B."/>
            <person name="Gendler K."/>
            <person name="Goodstein D."/>
            <person name="Gribskov M."/>
            <person name="Grimwood J."/>
            <person name="Groover A."/>
            <person name="Gunter L."/>
            <person name="Hamberger B."/>
            <person name="Heinze B."/>
            <person name="Helariutta Y."/>
            <person name="Henrissat B."/>
            <person name="Holligan D."/>
            <person name="Holt R."/>
            <person name="Huang W."/>
            <person name="Islam-Faridi N."/>
            <person name="Jones S."/>
            <person name="Jones-Rhoades M."/>
            <person name="Jorgensen R."/>
            <person name="Joshi C."/>
            <person name="Kangasjarvi J."/>
            <person name="Karlsson J."/>
            <person name="Kelleher C."/>
            <person name="Kirkpatrick R."/>
            <person name="Kirst M."/>
            <person name="Kohler A."/>
            <person name="Kalluri U."/>
            <person name="Larimer F."/>
            <person name="Leebens-Mack J."/>
            <person name="Leple J."/>
            <person name="Locascio P."/>
            <person name="Lou Y."/>
            <person name="Lucas S."/>
            <person name="Martin F."/>
            <person name="Montanini B."/>
            <person name="Napoli C."/>
            <person name="Nelson D."/>
            <person name="Nelson C."/>
            <person name="Nieminen K."/>
            <person name="Nilsson O."/>
            <person name="Pereda V."/>
            <person name="Peter G."/>
            <person name="Philippe R."/>
            <person name="Pilate G."/>
            <person name="Poliakov A."/>
            <person name="Razumovskaya J."/>
            <person name="Richardson P."/>
            <person name="Rinaldi C."/>
            <person name="Ritland K."/>
            <person name="Rouze P."/>
            <person name="Ryaboy D."/>
            <person name="Schmutz J."/>
            <person name="Schrader J."/>
            <person name="Segerman B."/>
            <person name="Shin H."/>
            <person name="Siddiqui A."/>
            <person name="Sterky F."/>
            <person name="Terry A."/>
            <person name="Tsai C."/>
            <person name="Uberbacher E."/>
            <person name="Unneberg P."/>
            <person name="Vahala J."/>
            <person name="Wall K."/>
            <person name="Wessler S."/>
            <person name="Yang G."/>
            <person name="Yin T."/>
            <person name="Douglas C."/>
            <person name="Marra M."/>
            <person name="Sandberg G."/>
            <person name="Van De Peer Y."/>
            <person name="Rokhsar D."/>
        </authorList>
    </citation>
    <scope>NUCLEOTIDE SEQUENCE</scope>
    <source>
        <strain evidence="3">Nisqually-1</strain>
    </source>
</reference>
<dbReference type="InterPro" id="IPR011032">
    <property type="entry name" value="GroES-like_sf"/>
</dbReference>
<dbReference type="InterPro" id="IPR041694">
    <property type="entry name" value="ADH_N_2"/>
</dbReference>
<gene>
    <name evidence="3" type="ORF">POPTR_T076532</name>
</gene>
<evidence type="ECO:0000259" key="2">
    <source>
        <dbReference type="Pfam" id="PF16884"/>
    </source>
</evidence>
<accession>A0A3N7FFF1</accession>
<reference evidence="3" key="1">
    <citation type="journal article" date="2006" name="Science">
        <title>The genome of black cottonwood, Populus trichocarpa (Torr. &amp; Gray).</title>
        <authorList>
            <person name="Tuskan G.A."/>
            <person name="Difazio S."/>
            <person name="Jansson S."/>
            <person name="Bohlmann J."/>
            <person name="Grigoriev I."/>
            <person name="Hellsten U."/>
            <person name="Putnam N."/>
            <person name="Ralph S."/>
            <person name="Rombauts S."/>
            <person name="Salamov A."/>
            <person name="Schein J."/>
            <person name="Sterck L."/>
            <person name="Aerts A."/>
            <person name="Bhalerao R.R."/>
            <person name="Bhalerao R.P."/>
            <person name="Blaudez D."/>
            <person name="Boerjan W."/>
            <person name="Brun A."/>
            <person name="Brunner A."/>
            <person name="Busov V."/>
            <person name="Campbell M."/>
            <person name="Carlson J."/>
            <person name="Chalot M."/>
            <person name="Chapman J."/>
            <person name="Chen G.L."/>
            <person name="Cooper D."/>
            <person name="Coutinho P.M."/>
            <person name="Couturier J."/>
            <person name="Covert S."/>
            <person name="Cronk Q."/>
            <person name="Cunningham R."/>
            <person name="Davis J."/>
            <person name="Degroeve S."/>
            <person name="Dejardin A."/>
            <person name="Depamphilis C."/>
            <person name="Detter J."/>
            <person name="Dirks B."/>
            <person name="Dubchak I."/>
            <person name="Duplessis S."/>
            <person name="Ehlting J."/>
            <person name="Ellis B."/>
            <person name="Gendler K."/>
            <person name="Goodstein D."/>
            <person name="Gribskov M."/>
            <person name="Grimwood J."/>
            <person name="Groover A."/>
            <person name="Gunter L."/>
            <person name="Hamberger B."/>
            <person name="Heinze B."/>
            <person name="Helariutta Y."/>
            <person name="Henrissat B."/>
            <person name="Holligan D."/>
            <person name="Holt R."/>
            <person name="Huang W."/>
            <person name="Islam-Faridi N."/>
            <person name="Jones S."/>
            <person name="Jones-Rhoades M."/>
            <person name="Jorgensen R."/>
            <person name="Joshi C."/>
            <person name="Kangasjarvi J."/>
            <person name="Karlsson J."/>
            <person name="Kelleher C."/>
            <person name="Kirkpatrick R."/>
            <person name="Kirst M."/>
            <person name="Kohler A."/>
            <person name="Kalluri U."/>
            <person name="Larimer F."/>
            <person name="Leebens-Mack J."/>
            <person name="Leple J.C."/>
            <person name="Locascio P."/>
            <person name="Lou Y."/>
            <person name="Lucas S."/>
            <person name="Martin F."/>
            <person name="Montanini B."/>
            <person name="Napoli C."/>
            <person name="Nelson D.R."/>
            <person name="Nelson C."/>
            <person name="Nieminen K."/>
            <person name="Nilsson O."/>
            <person name="Pereda V."/>
            <person name="Peter G."/>
            <person name="Philippe R."/>
            <person name="Pilate G."/>
            <person name="Poliakov A."/>
            <person name="Razumovskaya J."/>
            <person name="Richardson P."/>
            <person name="Rinaldi C."/>
            <person name="Ritland K."/>
            <person name="Rouze P."/>
            <person name="Ryaboy D."/>
            <person name="Schmutz J."/>
            <person name="Schrader J."/>
            <person name="Segerman B."/>
            <person name="Shin H."/>
            <person name="Siddiqui A."/>
            <person name="Sterky F."/>
            <person name="Terry A."/>
            <person name="Tsai C.J."/>
            <person name="Uberbacher E."/>
            <person name="Unneberg P."/>
            <person name="Vahala J."/>
            <person name="Wall K."/>
            <person name="Wessler S."/>
            <person name="Yang G."/>
            <person name="Yin T."/>
            <person name="Douglas C."/>
            <person name="Marra M."/>
            <person name="Sandberg G."/>
            <person name="Van de Peer Y."/>
            <person name="Rokhsar D."/>
        </authorList>
    </citation>
    <scope>NUCLEOTIDE SEQUENCE [LARGE SCALE GENOMIC DNA]</scope>
    <source>
        <strain evidence="3">Nisqually-1</strain>
    </source>
</reference>
<dbReference type="Gene3D" id="3.40.50.720">
    <property type="entry name" value="NAD(P)-binding Rossmann-like Domain"/>
    <property type="match status" value="1"/>
</dbReference>
<feature type="domain" description="Oxidoreductase N-terminal" evidence="2">
    <location>
        <begin position="56"/>
        <end position="168"/>
    </location>
</feature>
<dbReference type="Gene3D" id="3.90.180.10">
    <property type="entry name" value="Medium-chain alcohol dehydrogenases, catalytic domain"/>
    <property type="match status" value="1"/>
</dbReference>